<sequence length="71" mass="7642">MKKNYMAPQCEQVVLNVSEEILDGHFGNQSGVPVEPSTGGSGTQGNTGSGVDGFEAKESEWGEVYYSPWED</sequence>
<evidence type="ECO:0000256" key="1">
    <source>
        <dbReference type="SAM" id="MobiDB-lite"/>
    </source>
</evidence>
<dbReference type="EMBL" id="JABZSQ010000084">
    <property type="protein sequence ID" value="MBF1415039.1"/>
    <property type="molecule type" value="Genomic_DNA"/>
</dbReference>
<proteinExistence type="predicted"/>
<name>A0A930I3I8_9BACT</name>
<dbReference type="GeneID" id="66730638"/>
<gene>
    <name evidence="2" type="ORF">HXN33_05605</name>
</gene>
<feature type="region of interest" description="Disordered" evidence="1">
    <location>
        <begin position="26"/>
        <end position="71"/>
    </location>
</feature>
<dbReference type="Proteomes" id="UP000757461">
    <property type="component" value="Unassembled WGS sequence"/>
</dbReference>
<accession>A0A930I3I8</accession>
<protein>
    <submittedName>
        <fullName evidence="2">Uncharacterized protein</fullName>
    </submittedName>
</protein>
<comment type="caution">
    <text evidence="2">The sequence shown here is derived from an EMBL/GenBank/DDBJ whole genome shotgun (WGS) entry which is preliminary data.</text>
</comment>
<dbReference type="RefSeq" id="WP_025792331.1">
    <property type="nucleotide sequence ID" value="NZ_CAKAQX010000004.1"/>
</dbReference>
<organism evidence="2 3">
    <name type="scientific">Prevotella histicola</name>
    <dbReference type="NCBI Taxonomy" id="470565"/>
    <lineage>
        <taxon>Bacteria</taxon>
        <taxon>Pseudomonadati</taxon>
        <taxon>Bacteroidota</taxon>
        <taxon>Bacteroidia</taxon>
        <taxon>Bacteroidales</taxon>
        <taxon>Prevotellaceae</taxon>
        <taxon>Prevotella</taxon>
    </lineage>
</organism>
<evidence type="ECO:0000313" key="2">
    <source>
        <dbReference type="EMBL" id="MBF1415039.1"/>
    </source>
</evidence>
<evidence type="ECO:0000313" key="3">
    <source>
        <dbReference type="Proteomes" id="UP000757461"/>
    </source>
</evidence>
<dbReference type="AlphaFoldDB" id="A0A930I3I8"/>
<feature type="compositionally biased region" description="Gly residues" evidence="1">
    <location>
        <begin position="39"/>
        <end position="51"/>
    </location>
</feature>
<reference evidence="2" key="1">
    <citation type="submission" date="2020-04" db="EMBL/GenBank/DDBJ databases">
        <title>Deep metagenomics examines the oral microbiome during advanced dental caries in children, revealing novel taxa and co-occurrences with host molecules.</title>
        <authorList>
            <person name="Baker J.L."/>
            <person name="Morton J.T."/>
            <person name="Dinis M."/>
            <person name="Alvarez R."/>
            <person name="Tran N.C."/>
            <person name="Knight R."/>
            <person name="Edlund A."/>
        </authorList>
    </citation>
    <scope>NUCLEOTIDE SEQUENCE</scope>
    <source>
        <strain evidence="2">JCVI_25_bin.9</strain>
    </source>
</reference>